<dbReference type="AlphaFoldDB" id="A0A9F5IAP0"/>
<dbReference type="InterPro" id="IPR029185">
    <property type="entry name" value="CDRT4"/>
</dbReference>
<feature type="compositionally biased region" description="Low complexity" evidence="1">
    <location>
        <begin position="116"/>
        <end position="132"/>
    </location>
</feature>
<dbReference type="RefSeq" id="XP_025019750.1">
    <property type="nucleotide sequence ID" value="XM_025163982.1"/>
</dbReference>
<protein>
    <submittedName>
        <fullName evidence="3">CMT1A duplicated region transcript 4 protein homolog</fullName>
    </submittedName>
</protein>
<evidence type="ECO:0000313" key="2">
    <source>
        <dbReference type="Proteomes" id="UP000695026"/>
    </source>
</evidence>
<evidence type="ECO:0000313" key="3">
    <source>
        <dbReference type="RefSeq" id="XP_025019750.1"/>
    </source>
</evidence>
<dbReference type="PANTHER" id="PTHR37885">
    <property type="entry name" value="CMT1A DUPLICATED REGION TRANSCRIPT 4 PROTEIN"/>
    <property type="match status" value="1"/>
</dbReference>
<dbReference type="Proteomes" id="UP000695026">
    <property type="component" value="Unplaced"/>
</dbReference>
<reference evidence="3" key="1">
    <citation type="submission" date="2025-08" db="UniProtKB">
        <authorList>
            <consortium name="RefSeq"/>
        </authorList>
    </citation>
    <scope>IDENTIFICATION</scope>
    <source>
        <tissue evidence="3">Liver</tissue>
    </source>
</reference>
<name>A0A9F5IAP0_PYTBI</name>
<feature type="compositionally biased region" description="Basic and acidic residues" evidence="1">
    <location>
        <begin position="104"/>
        <end position="114"/>
    </location>
</feature>
<dbReference type="PANTHER" id="PTHR37885:SF1">
    <property type="entry name" value="CMT1A DUPLICATED REGION TRANSCRIPT 4 PROTEIN"/>
    <property type="match status" value="1"/>
</dbReference>
<feature type="region of interest" description="Disordered" evidence="1">
    <location>
        <begin position="100"/>
        <end position="132"/>
    </location>
</feature>
<organism evidence="2 3">
    <name type="scientific">Python bivittatus</name>
    <name type="common">Burmese python</name>
    <name type="synonym">Python molurus bivittatus</name>
    <dbReference type="NCBI Taxonomy" id="176946"/>
    <lineage>
        <taxon>Eukaryota</taxon>
        <taxon>Metazoa</taxon>
        <taxon>Chordata</taxon>
        <taxon>Craniata</taxon>
        <taxon>Vertebrata</taxon>
        <taxon>Euteleostomi</taxon>
        <taxon>Lepidosauria</taxon>
        <taxon>Squamata</taxon>
        <taxon>Bifurcata</taxon>
        <taxon>Unidentata</taxon>
        <taxon>Episquamata</taxon>
        <taxon>Toxicofera</taxon>
        <taxon>Serpentes</taxon>
        <taxon>Henophidia</taxon>
        <taxon>Pythonidae</taxon>
        <taxon>Python</taxon>
    </lineage>
</organism>
<proteinExistence type="predicted"/>
<dbReference type="OMA" id="FCWAQKD"/>
<keyword evidence="2" id="KW-1185">Reference proteome</keyword>
<evidence type="ECO:0000256" key="1">
    <source>
        <dbReference type="SAM" id="MobiDB-lite"/>
    </source>
</evidence>
<gene>
    <name evidence="3" type="primary">LOC112540180</name>
</gene>
<sequence>MISSNRMGITSRRGTEDILQPSQRDSFDQLTRMQSTTDVSFKNMLKDRSYTLGNIGIPSHLIHVHHWPAYTTHISPMVKKFIEQDKSRIATFLETTHLSSLAQHHKETSQDLQKKPSPGSEEAEAAEPSPAGSQFSATVSFCWAQKDSLGNYGGLGVPGSFLPLGPAATGNLVIFAKKKNPLRVLPMKLPDVSQRRKNKGSCYTKFLN</sequence>
<dbReference type="OrthoDB" id="9831498at2759"/>
<accession>A0A9F5IAP0</accession>
<dbReference type="GeneID" id="112540180"/>
<dbReference type="Pfam" id="PF15213">
    <property type="entry name" value="CDRT4"/>
    <property type="match status" value="1"/>
</dbReference>
<dbReference type="KEGG" id="pbi:112540180"/>